<evidence type="ECO:0000259" key="3">
    <source>
        <dbReference type="PROSITE" id="PS51782"/>
    </source>
</evidence>
<keyword evidence="2" id="KW-0472">Membrane</keyword>
<protein>
    <submittedName>
        <fullName evidence="4">LysM peptidoglycan-binding domain-containing protein</fullName>
    </submittedName>
</protein>
<dbReference type="RefSeq" id="WP_049169437.1">
    <property type="nucleotide sequence ID" value="NZ_CP120687.1"/>
</dbReference>
<proteinExistence type="predicted"/>
<accession>A0ABY8DP59</accession>
<dbReference type="EMBL" id="CP120687">
    <property type="protein sequence ID" value="WFB38771.1"/>
    <property type="molecule type" value="Genomic_DNA"/>
</dbReference>
<feature type="coiled-coil region" evidence="1">
    <location>
        <begin position="220"/>
        <end position="496"/>
    </location>
</feature>
<dbReference type="InterPro" id="IPR036779">
    <property type="entry name" value="LysM_dom_sf"/>
</dbReference>
<dbReference type="SUPFAM" id="SSF57997">
    <property type="entry name" value="Tropomyosin"/>
    <property type="match status" value="1"/>
</dbReference>
<dbReference type="PANTHER" id="PTHR45615:SF66">
    <property type="entry name" value="CARD DOMAIN-CONTAINING PROTEIN"/>
    <property type="match status" value="1"/>
</dbReference>
<dbReference type="PANTHER" id="PTHR45615">
    <property type="entry name" value="MYOSIN HEAVY CHAIN, NON-MUSCLE"/>
    <property type="match status" value="1"/>
</dbReference>
<dbReference type="PROSITE" id="PS51782">
    <property type="entry name" value="LYSM"/>
    <property type="match status" value="1"/>
</dbReference>
<keyword evidence="2" id="KW-0812">Transmembrane</keyword>
<dbReference type="Gene3D" id="3.10.350.10">
    <property type="entry name" value="LysM domain"/>
    <property type="match status" value="1"/>
</dbReference>
<dbReference type="Gene3D" id="1.10.287.1490">
    <property type="match status" value="1"/>
</dbReference>
<sequence length="1101" mass="119515">MKNSRKRRRLQVALEKQSHRVSLVHSKHRGWFTLGLTSIGLGIVAVGLAGQTNVVNASSNQQITTQKSTSTTGRVWTLRPVSQIEAQIKASNKTVYDIQWGDTLSTISEALNHTGFTTSVNRLAEINHIANVNLIYAGAKLYLQGSGENATVTTKDAAGNDQTYNLNPAKPAIVTPQQNSTGSNGQSIGNEKTTVTDAALIAGHNHSNTGTSNDKSVPNKNDIDAAIKAAKEEQARLQAEREAAEKAKQEAEAKLTELLNAENGQTLAQLQTKRTAAQAAVDTAKAKVQSTTQALQAAQQAYATAKQAADTATANTASKQTQVDTATAGINSQTSQIQSLQAQLDTINADAQAAKDPATQAKVATLKNALTKAQQGLQTYEQQLSQASQQLSTAKQAETAAQQALANAKNQLDSFNGQVTSANAELQQANTNLAALPQQATAKNSDQAKQLKADLANYDAQLTTLDGQLKTLNDQIQAWQQTIAAVQTKLDQAKEQTTKANTANVAAQANDTTSAGQQAQTTIDHTNANMPKDDHVPVNTDKQVTVKVDEQGHQLSDTTGYKLIKTSAPVKTVQTLANGDTITTYTTTETYHQIQHFTKQVTVNVDENGQTLQSTNGYTKASGDEKTTTKKEVTQNGDVTTVITTTVTWKKATQQPGQRDIYETVNKDEQGNLVTPSDAYHLMTIQPSTKETTDPDGTIVTHHITTNVYHKIQYFTKDVTVNVDENGHTLTSTEGYNRIKDATKTSSRDEVAKNGDTTTVVTTTILWEKPNSNPNHKTVKITVKKDENGDVLVNTDGYHLISRNTSSENTTDNDGNVTTTVTTTEIYHKIQHFYINSPTVINIDEMSGEKLTSTANYIEVDKTTSTQDHTAANGDIYSVTKTVLIWRNKSIVIDPIVAAIKKTDDPMTKAISDQITKDDTQVDIQEAETYTNSELSLRVAKLFNEMVNKEQTRTGHTLTKLNTLPKDNLAMAERAVEVMYDFNHGSPDKQVPGKQYSPGWVNGEPSQTFNTENISQSSIKKSAVVGNLDNLIKEIANAMYQQYITDELPENNDGKVGGHYDNIINSNFDSLVAAVYVVDTGSYYRVSTAVSTGRMGTYMLY</sequence>
<evidence type="ECO:0000313" key="5">
    <source>
        <dbReference type="Proteomes" id="UP001220228"/>
    </source>
</evidence>
<reference evidence="4 5" key="1">
    <citation type="submission" date="2023-03" db="EMBL/GenBank/DDBJ databases">
        <authorList>
            <person name="Ruckert-Reed C."/>
        </authorList>
    </citation>
    <scope>NUCLEOTIDE SEQUENCE [LARGE SCALE GENOMIC DNA]</scope>
    <source>
        <strain evidence="4 5">DSM 115425</strain>
    </source>
</reference>
<keyword evidence="5" id="KW-1185">Reference proteome</keyword>
<evidence type="ECO:0000256" key="1">
    <source>
        <dbReference type="SAM" id="Coils"/>
    </source>
</evidence>
<dbReference type="Proteomes" id="UP001220228">
    <property type="component" value="Chromosome"/>
</dbReference>
<name>A0ABY8DP59_9LACO</name>
<gene>
    <name evidence="4" type="ORF">LHUE1_002314</name>
</gene>
<organism evidence="4 5">
    <name type="scientific">Lacticaseibacillus huelsenbergensis</name>
    <dbReference type="NCBI Taxonomy" id="3035291"/>
    <lineage>
        <taxon>Bacteria</taxon>
        <taxon>Bacillati</taxon>
        <taxon>Bacillota</taxon>
        <taxon>Bacilli</taxon>
        <taxon>Lactobacillales</taxon>
        <taxon>Lactobacillaceae</taxon>
        <taxon>Lacticaseibacillus</taxon>
    </lineage>
</organism>
<feature type="domain" description="LysM" evidence="3">
    <location>
        <begin position="94"/>
        <end position="143"/>
    </location>
</feature>
<evidence type="ECO:0000256" key="2">
    <source>
        <dbReference type="SAM" id="Phobius"/>
    </source>
</evidence>
<dbReference type="Pfam" id="PF01476">
    <property type="entry name" value="LysM"/>
    <property type="match status" value="1"/>
</dbReference>
<dbReference type="InterPro" id="IPR018392">
    <property type="entry name" value="LysM"/>
</dbReference>
<feature type="transmembrane region" description="Helical" evidence="2">
    <location>
        <begin position="30"/>
        <end position="50"/>
    </location>
</feature>
<evidence type="ECO:0000313" key="4">
    <source>
        <dbReference type="EMBL" id="WFB38771.1"/>
    </source>
</evidence>
<keyword evidence="2" id="KW-1133">Transmembrane helix</keyword>
<keyword evidence="1" id="KW-0175">Coiled coil</keyword>